<comment type="caution">
    <text evidence="1">The sequence shown here is derived from an EMBL/GenBank/DDBJ whole genome shotgun (WGS) entry which is preliminary data.</text>
</comment>
<protein>
    <submittedName>
        <fullName evidence="1">Uncharacterized protein</fullName>
    </submittedName>
</protein>
<accession>A0A0F8XDP9</accession>
<dbReference type="EMBL" id="LAZR01063654">
    <property type="protein sequence ID" value="KKK59080.1"/>
    <property type="molecule type" value="Genomic_DNA"/>
</dbReference>
<sequence>MELNPLRVWIKKIFCKHKCGYESLEVHYDDVVLVDASNTGGIYKGRAGYITVIRCLECHHKPKSYWSHEIKCREKRKYPRAVRARNDGVHFLG</sequence>
<dbReference type="AlphaFoldDB" id="A0A0F8XDP9"/>
<gene>
    <name evidence="1" type="ORF">LCGC14_3037970</name>
</gene>
<organism evidence="1">
    <name type="scientific">marine sediment metagenome</name>
    <dbReference type="NCBI Taxonomy" id="412755"/>
    <lineage>
        <taxon>unclassified sequences</taxon>
        <taxon>metagenomes</taxon>
        <taxon>ecological metagenomes</taxon>
    </lineage>
</organism>
<evidence type="ECO:0000313" key="1">
    <source>
        <dbReference type="EMBL" id="KKK59080.1"/>
    </source>
</evidence>
<proteinExistence type="predicted"/>
<name>A0A0F8XDP9_9ZZZZ</name>
<reference evidence="1" key="1">
    <citation type="journal article" date="2015" name="Nature">
        <title>Complex archaea that bridge the gap between prokaryotes and eukaryotes.</title>
        <authorList>
            <person name="Spang A."/>
            <person name="Saw J.H."/>
            <person name="Jorgensen S.L."/>
            <person name="Zaremba-Niedzwiedzka K."/>
            <person name="Martijn J."/>
            <person name="Lind A.E."/>
            <person name="van Eijk R."/>
            <person name="Schleper C."/>
            <person name="Guy L."/>
            <person name="Ettema T.J."/>
        </authorList>
    </citation>
    <scope>NUCLEOTIDE SEQUENCE</scope>
</reference>